<evidence type="ECO:0000313" key="9">
    <source>
        <dbReference type="WormBase" id="T27E9.7"/>
    </source>
</evidence>
<dbReference type="FunCoup" id="G5EFG4">
    <property type="interactions" value="2845"/>
</dbReference>
<dbReference type="PIR" id="T25377">
    <property type="entry name" value="T25377"/>
</dbReference>
<dbReference type="FunFam" id="3.40.50.300:FF:000104">
    <property type="entry name" value="ATP-binding cassette sub-family F member 3"/>
    <property type="match status" value="1"/>
</dbReference>
<dbReference type="GO" id="GO:0016887">
    <property type="term" value="F:ATP hydrolysis activity"/>
    <property type="evidence" value="ECO:0007669"/>
    <property type="project" value="InterPro"/>
</dbReference>
<dbReference type="Pfam" id="PF00005">
    <property type="entry name" value="ABC_tran"/>
    <property type="match status" value="2"/>
</dbReference>
<dbReference type="Bgee" id="WBGene00012097">
    <property type="expression patterns" value="Expressed in larva and 4 other cell types or tissues"/>
</dbReference>
<dbReference type="GO" id="GO:0005524">
    <property type="term" value="F:ATP binding"/>
    <property type="evidence" value="ECO:0000318"/>
    <property type="project" value="GO_Central"/>
</dbReference>
<evidence type="ECO:0000313" key="7">
    <source>
        <dbReference type="EMBL" id="CAB04880.1"/>
    </source>
</evidence>
<evidence type="ECO:0000259" key="6">
    <source>
        <dbReference type="PROSITE" id="PS50893"/>
    </source>
</evidence>
<keyword evidence="2" id="KW-0677">Repeat</keyword>
<sequence length="622" mass="70380">MPSDAKKAREAAKKAAAKGGKGKKKVETPTAMSSQHPSVNSLCCLDEELDQAAATLAKIELENAAARSVAGSLTSDPKGLDHRVESLTITFHGREIVVDTKLELNRGRRYGLIGLNGSGKSTIIQAIYNKEMPIPESVDMYLVSREMPASEKTALQAVVDVDSVRKELEHLAEQLASQTDEESQDKLMDVYERLDEMDASLAEKKAAEILHGLGFTKTMQMKKCKDFSGGWRMRIALARALFLKPSVLLLDEPTNHLDLEACVWLEEELAQYKRTLLVVSHSQDFMNGVCTNIIHLFQKQLVYYGGNYDQFVKTRLELLENQQKRYNWEQSQLQHMKDYVARFGHGSAKLARQAQSKEKTMAKMIAGGLAEKAVTETVKQFYFFDAGEIPPPVIMVQHVSFRYNENTPWIYKDIDFGIDLDTRIALVGPNGAGKSTLLKLLCTDVMPTDGLIRRHSHCKIGRYHQHLHEELPLDLSALEFMMKEFPDVKEKEEMRKIVGRYGITGREQVCPMKQLSDGQRCRVSFAWLAWQQPHLLLLDEPTNHLDMESIDALAEAINCFPGGMILVSHDFRLVSQVAEEVWVCDNQGILKWDGDIFSFKEHLRKQIDKDVRSREKGVVKER</sequence>
<keyword evidence="10" id="KW-1267">Proteomics identification</keyword>
<dbReference type="SMART" id="SM00382">
    <property type="entry name" value="AAA"/>
    <property type="match status" value="2"/>
</dbReference>
<dbReference type="OMA" id="QYEGTML"/>
<dbReference type="SMR" id="G5EFG4"/>
<keyword evidence="8" id="KW-1185">Reference proteome</keyword>
<dbReference type="PROSITE" id="PS00211">
    <property type="entry name" value="ABC_TRANSPORTER_1"/>
    <property type="match status" value="1"/>
</dbReference>
<dbReference type="InterPro" id="IPR027417">
    <property type="entry name" value="P-loop_NTPase"/>
</dbReference>
<reference evidence="7 8" key="1">
    <citation type="journal article" date="1998" name="Science">
        <title>Genome sequence of the nematode C. elegans: a platform for investigating biology.</title>
        <authorList>
            <consortium name="The C. elegans sequencing consortium"/>
            <person name="Sulson J.E."/>
            <person name="Waterston R."/>
        </authorList>
    </citation>
    <scope>NUCLEOTIDE SEQUENCE [LARGE SCALE GENOMIC DNA]</scope>
    <source>
        <strain evidence="7 8">Bristol N2</strain>
    </source>
</reference>
<dbReference type="InterPro" id="IPR017871">
    <property type="entry name" value="ABC_transporter-like_CS"/>
</dbReference>
<dbReference type="STRING" id="6239.T27E9.7.1"/>
<dbReference type="HOGENOM" id="CLU_000604_36_6_1"/>
<dbReference type="CDD" id="cd03221">
    <property type="entry name" value="ABCF_EF-3"/>
    <property type="match status" value="2"/>
</dbReference>
<dbReference type="WormBase" id="T27E9.7">
    <property type="protein sequence ID" value="CE18971"/>
    <property type="gene ID" value="WBGene00012097"/>
    <property type="gene designation" value="abcf-2"/>
</dbReference>
<proteinExistence type="evidence at protein level"/>
<dbReference type="KEGG" id="cel:CELE_T27E9.7"/>
<evidence type="ECO:0000256" key="1">
    <source>
        <dbReference type="ARBA" id="ARBA00011054"/>
    </source>
</evidence>
<dbReference type="InterPro" id="IPR003439">
    <property type="entry name" value="ABC_transporter-like_ATP-bd"/>
</dbReference>
<protein>
    <submittedName>
        <fullName evidence="7">ABC transporter domain-containing protein</fullName>
    </submittedName>
</protein>
<dbReference type="PaxDb" id="6239-T27E9.7.1"/>
<dbReference type="AGR" id="WB:WBGene00012097"/>
<dbReference type="FunFam" id="3.40.50.300:FF:000683">
    <property type="entry name" value="Abc transporter f family member 1"/>
    <property type="match status" value="1"/>
</dbReference>
<dbReference type="AlphaFoldDB" id="G5EFG4"/>
<dbReference type="eggNOG" id="KOG0927">
    <property type="taxonomic scope" value="Eukaryota"/>
</dbReference>
<keyword evidence="3" id="KW-0547">Nucleotide-binding</keyword>
<dbReference type="SUPFAM" id="SSF52540">
    <property type="entry name" value="P-loop containing nucleoside triphosphate hydrolases"/>
    <property type="match status" value="2"/>
</dbReference>
<dbReference type="Pfam" id="PF12848">
    <property type="entry name" value="ABC_tran_Xtn"/>
    <property type="match status" value="1"/>
</dbReference>
<feature type="domain" description="ABC transporter" evidence="6">
    <location>
        <begin position="82"/>
        <end position="323"/>
    </location>
</feature>
<keyword evidence="4" id="KW-0067">ATP-binding</keyword>
<dbReference type="InterPro" id="IPR050611">
    <property type="entry name" value="ABCF"/>
</dbReference>
<dbReference type="InParanoid" id="G5EFG4"/>
<dbReference type="CTD" id="176771"/>
<dbReference type="InterPro" id="IPR032781">
    <property type="entry name" value="ABC_tran_Xtn"/>
</dbReference>
<evidence type="ECO:0000256" key="5">
    <source>
        <dbReference type="SAM" id="MobiDB-lite"/>
    </source>
</evidence>
<feature type="compositionally biased region" description="Basic and acidic residues" evidence="5">
    <location>
        <begin position="1"/>
        <end position="13"/>
    </location>
</feature>
<evidence type="ECO:0000313" key="8">
    <source>
        <dbReference type="Proteomes" id="UP000001940"/>
    </source>
</evidence>
<evidence type="ECO:0000256" key="3">
    <source>
        <dbReference type="ARBA" id="ARBA00022741"/>
    </source>
</evidence>
<dbReference type="OrthoDB" id="2110130at2759"/>
<feature type="region of interest" description="Disordered" evidence="5">
    <location>
        <begin position="1"/>
        <end position="38"/>
    </location>
</feature>
<gene>
    <name evidence="7 9" type="primary">abcf-2</name>
    <name evidence="7" type="ORF">CELE_T27E9.7</name>
    <name evidence="9" type="ORF">T27E9.7</name>
</gene>
<dbReference type="PhylomeDB" id="G5EFG4"/>
<dbReference type="PANTHER" id="PTHR19211">
    <property type="entry name" value="ATP-BINDING TRANSPORT PROTEIN-RELATED"/>
    <property type="match status" value="1"/>
</dbReference>
<dbReference type="RefSeq" id="NP_499779.1">
    <property type="nucleotide sequence ID" value="NM_067378.5"/>
</dbReference>
<dbReference type="Gene3D" id="3.40.50.300">
    <property type="entry name" value="P-loop containing nucleotide triphosphate hydrolases"/>
    <property type="match status" value="2"/>
</dbReference>
<dbReference type="Proteomes" id="UP000001940">
    <property type="component" value="Chromosome III"/>
</dbReference>
<evidence type="ECO:0007829" key="10">
    <source>
        <dbReference type="PeptideAtlas" id="G5EFG4"/>
    </source>
</evidence>
<accession>G5EFG4</accession>
<organism evidence="7 8">
    <name type="scientific">Caenorhabditis elegans</name>
    <dbReference type="NCBI Taxonomy" id="6239"/>
    <lineage>
        <taxon>Eukaryota</taxon>
        <taxon>Metazoa</taxon>
        <taxon>Ecdysozoa</taxon>
        <taxon>Nematoda</taxon>
        <taxon>Chromadorea</taxon>
        <taxon>Rhabditida</taxon>
        <taxon>Rhabditina</taxon>
        <taxon>Rhabditomorpha</taxon>
        <taxon>Rhabditoidea</taxon>
        <taxon>Rhabditidae</taxon>
        <taxon>Peloderinae</taxon>
        <taxon>Caenorhabditis</taxon>
    </lineage>
</organism>
<dbReference type="GeneID" id="176771"/>
<dbReference type="PeptideAtlas" id="G5EFG4"/>
<dbReference type="InterPro" id="IPR003593">
    <property type="entry name" value="AAA+_ATPase"/>
</dbReference>
<dbReference type="PANTHER" id="PTHR19211:SF15">
    <property type="entry name" value="ATP-BINDING CASSETTE SUB-FAMILY F MEMBER 2"/>
    <property type="match status" value="1"/>
</dbReference>
<evidence type="ECO:0000256" key="2">
    <source>
        <dbReference type="ARBA" id="ARBA00022737"/>
    </source>
</evidence>
<dbReference type="PROSITE" id="PS50893">
    <property type="entry name" value="ABC_TRANSPORTER_2"/>
    <property type="match status" value="2"/>
</dbReference>
<dbReference type="EMBL" id="BX284603">
    <property type="protein sequence ID" value="CAB04880.1"/>
    <property type="molecule type" value="Genomic_DNA"/>
</dbReference>
<comment type="similarity">
    <text evidence="1">Belongs to the ABC transporter superfamily. ABCF family. EF3 subfamily.</text>
</comment>
<name>G5EFG4_CAEEL</name>
<feature type="domain" description="ABC transporter" evidence="6">
    <location>
        <begin position="394"/>
        <end position="611"/>
    </location>
</feature>
<evidence type="ECO:0000256" key="4">
    <source>
        <dbReference type="ARBA" id="ARBA00022840"/>
    </source>
</evidence>